<evidence type="ECO:0000313" key="5">
    <source>
        <dbReference type="RefSeq" id="XP_056692174.1"/>
    </source>
</evidence>
<dbReference type="SUPFAM" id="SSF53098">
    <property type="entry name" value="Ribonuclease H-like"/>
    <property type="match status" value="1"/>
</dbReference>
<dbReference type="Pfam" id="PF04937">
    <property type="entry name" value="DUF659"/>
    <property type="match status" value="1"/>
</dbReference>
<keyword evidence="4" id="KW-1185">Reference proteome</keyword>
<evidence type="ECO:0000259" key="3">
    <source>
        <dbReference type="Pfam" id="PF05699"/>
    </source>
</evidence>
<evidence type="ECO:0000259" key="2">
    <source>
        <dbReference type="Pfam" id="PF04937"/>
    </source>
</evidence>
<dbReference type="RefSeq" id="XP_056692174.1">
    <property type="nucleotide sequence ID" value="XM_056836196.1"/>
</dbReference>
<dbReference type="PANTHER" id="PTHR32166:SF81">
    <property type="entry name" value="OS06G0658400 PROTEIN"/>
    <property type="match status" value="1"/>
</dbReference>
<dbReference type="Pfam" id="PF05699">
    <property type="entry name" value="Dimer_Tnp_hAT"/>
    <property type="match status" value="1"/>
</dbReference>
<evidence type="ECO:0000256" key="1">
    <source>
        <dbReference type="SAM" id="MobiDB-lite"/>
    </source>
</evidence>
<feature type="compositionally biased region" description="Basic and acidic residues" evidence="1">
    <location>
        <begin position="105"/>
        <end position="114"/>
    </location>
</feature>
<reference evidence="5" key="2">
    <citation type="submission" date="2025-08" db="UniProtKB">
        <authorList>
            <consortium name="RefSeq"/>
        </authorList>
    </citation>
    <scope>IDENTIFICATION</scope>
    <source>
        <tissue evidence="5">Leaf</tissue>
    </source>
</reference>
<name>A0ABM3R987_SPIOL</name>
<protein>
    <recommendedName>
        <fullName evidence="6">DUF659 domain-containing protein</fullName>
    </recommendedName>
</protein>
<dbReference type="InterPro" id="IPR008906">
    <property type="entry name" value="HATC_C_dom"/>
</dbReference>
<evidence type="ECO:0008006" key="6">
    <source>
        <dbReference type="Google" id="ProtNLM"/>
    </source>
</evidence>
<reference evidence="4" key="1">
    <citation type="journal article" date="2021" name="Nat. Commun.">
        <title>Genomic analyses provide insights into spinach domestication and the genetic basis of agronomic traits.</title>
        <authorList>
            <person name="Cai X."/>
            <person name="Sun X."/>
            <person name="Xu C."/>
            <person name="Sun H."/>
            <person name="Wang X."/>
            <person name="Ge C."/>
            <person name="Zhang Z."/>
            <person name="Wang Q."/>
            <person name="Fei Z."/>
            <person name="Jiao C."/>
            <person name="Wang Q."/>
        </authorList>
    </citation>
    <scope>NUCLEOTIDE SEQUENCE [LARGE SCALE GENOMIC DNA]</scope>
    <source>
        <strain evidence="4">cv. Varoflay</strain>
    </source>
</reference>
<proteinExistence type="predicted"/>
<dbReference type="PANTHER" id="PTHR32166">
    <property type="entry name" value="OSJNBA0013A04.12 PROTEIN"/>
    <property type="match status" value="1"/>
</dbReference>
<organism evidence="4 5">
    <name type="scientific">Spinacia oleracea</name>
    <name type="common">Spinach</name>
    <dbReference type="NCBI Taxonomy" id="3562"/>
    <lineage>
        <taxon>Eukaryota</taxon>
        <taxon>Viridiplantae</taxon>
        <taxon>Streptophyta</taxon>
        <taxon>Embryophyta</taxon>
        <taxon>Tracheophyta</taxon>
        <taxon>Spermatophyta</taxon>
        <taxon>Magnoliopsida</taxon>
        <taxon>eudicotyledons</taxon>
        <taxon>Gunneridae</taxon>
        <taxon>Pentapetalae</taxon>
        <taxon>Caryophyllales</taxon>
        <taxon>Chenopodiaceae</taxon>
        <taxon>Chenopodioideae</taxon>
        <taxon>Anserineae</taxon>
        <taxon>Spinacia</taxon>
    </lineage>
</organism>
<feature type="domain" description="HAT C-terminal dimerisation" evidence="3">
    <location>
        <begin position="492"/>
        <end position="560"/>
    </location>
</feature>
<gene>
    <name evidence="5" type="primary">LOC110790080</name>
</gene>
<dbReference type="Proteomes" id="UP000813463">
    <property type="component" value="Chromosome 2"/>
</dbReference>
<feature type="region of interest" description="Disordered" evidence="1">
    <location>
        <begin position="105"/>
        <end position="130"/>
    </location>
</feature>
<dbReference type="GeneID" id="110790080"/>
<dbReference type="InterPro" id="IPR012337">
    <property type="entry name" value="RNaseH-like_sf"/>
</dbReference>
<evidence type="ECO:0000313" key="4">
    <source>
        <dbReference type="Proteomes" id="UP000813463"/>
    </source>
</evidence>
<feature type="domain" description="DUF659" evidence="2">
    <location>
        <begin position="188"/>
        <end position="348"/>
    </location>
</feature>
<dbReference type="InterPro" id="IPR007021">
    <property type="entry name" value="DUF659"/>
</dbReference>
<sequence length="630" mass="72128">MFRLLLLDRGVNFVAIATMEPELEPTTTKVDESSPLLKYATKVEKTGKGGGSTQVLCLVCGSTYQGTYTRVKAHLLEIKGKGVGPCQDVGVVLMRELKMLDEEAEKRKGRKELNKVPLPTESTDPSLKKRKENPISSLYNVSERSILDAEISRMFFTGGLPFNLARNPHYLSSFKYAANHNLTGYVPPSYNRLRTVLLQQEVDNIKILLQPIKATWREKGVTIVSGGWSDPQRMPLINFMATSGSGPIFIKAVNCFGEYKDNYFIADLLRKVIDEVGPMNVVQVITDNAANCKVAGEIIESSYPWIYWTPCVVHTLNLALKNICAARNLDNQKTYDECHWITKVHDDAVQVKNFIMTHNMGLAMFNKFCSLKLLAIAETRFASVVVMLRRFKLLRRSLETMVVSEEWETYREDDQAKARYVKEKVTSDEWWDKVDYILAFTGPMYDMIRLCDTDKTTLHLVYEIWDTMIEKESTFSYKSGAYTGGENFYCRSNMDPLMWWASFGAATPMLQALALRVLGQPTFSSCCQRNWSIYNFIHSLRRNRLTPQRAEELVRVHNNLRLLSRKTDEYKDEKTKMWDVGGYQFDNMEEGGSLEFAEISLDEPELEAYFCSNEITRNNQKLSLCFSQMI</sequence>
<accession>A0ABM3R987</accession>